<dbReference type="Proteomes" id="UP000242287">
    <property type="component" value="Unassembled WGS sequence"/>
</dbReference>
<reference evidence="3 4" key="1">
    <citation type="submission" date="2014-02" db="EMBL/GenBank/DDBJ databases">
        <title>Transposable element dynamics among asymbiotic and ectomycorrhizal Amanita fungi.</title>
        <authorList>
            <consortium name="DOE Joint Genome Institute"/>
            <person name="Hess J."/>
            <person name="Skrede I."/>
            <person name="Wolfe B."/>
            <person name="LaButti K."/>
            <person name="Ohm R.A."/>
            <person name="Grigoriev I.V."/>
            <person name="Pringle A."/>
        </authorList>
    </citation>
    <scope>NUCLEOTIDE SEQUENCE [LARGE SCALE GENOMIC DNA]</scope>
    <source>
        <strain evidence="3 4">SKay4041</strain>
    </source>
</reference>
<evidence type="ECO:0000313" key="4">
    <source>
        <dbReference type="Proteomes" id="UP000242287"/>
    </source>
</evidence>
<dbReference type="EMBL" id="KZ301990">
    <property type="protein sequence ID" value="PFH51251.1"/>
    <property type="molecule type" value="Genomic_DNA"/>
</dbReference>
<evidence type="ECO:0000256" key="1">
    <source>
        <dbReference type="SAM" id="Phobius"/>
    </source>
</evidence>
<feature type="transmembrane region" description="Helical" evidence="1">
    <location>
        <begin position="44"/>
        <end position="62"/>
    </location>
</feature>
<feature type="transmembrane region" description="Helical" evidence="1">
    <location>
        <begin position="107"/>
        <end position="128"/>
    </location>
</feature>
<feature type="transmembrane region" description="Helical" evidence="1">
    <location>
        <begin position="189"/>
        <end position="214"/>
    </location>
</feature>
<dbReference type="AlphaFoldDB" id="A0A2A9NSG2"/>
<name>A0A2A9NSG2_9AGAR</name>
<gene>
    <name evidence="3" type="ORF">AMATHDRAFT_3245</name>
</gene>
<feature type="transmembrane region" description="Helical" evidence="1">
    <location>
        <begin position="148"/>
        <end position="168"/>
    </location>
</feature>
<proteinExistence type="predicted"/>
<feature type="domain" description="DUF6533" evidence="2">
    <location>
        <begin position="5"/>
        <end position="48"/>
    </location>
</feature>
<organism evidence="3 4">
    <name type="scientific">Amanita thiersii Skay4041</name>
    <dbReference type="NCBI Taxonomy" id="703135"/>
    <lineage>
        <taxon>Eukaryota</taxon>
        <taxon>Fungi</taxon>
        <taxon>Dikarya</taxon>
        <taxon>Basidiomycota</taxon>
        <taxon>Agaricomycotina</taxon>
        <taxon>Agaricomycetes</taxon>
        <taxon>Agaricomycetidae</taxon>
        <taxon>Agaricales</taxon>
        <taxon>Pluteineae</taxon>
        <taxon>Amanitaceae</taxon>
        <taxon>Amanita</taxon>
    </lineage>
</organism>
<dbReference type="OrthoDB" id="3020506at2759"/>
<dbReference type="InterPro" id="IPR045340">
    <property type="entry name" value="DUF6533"/>
</dbReference>
<accession>A0A2A9NSG2</accession>
<protein>
    <recommendedName>
        <fullName evidence="2">DUF6533 domain-containing protein</fullName>
    </recommendedName>
</protein>
<dbReference type="Pfam" id="PF20151">
    <property type="entry name" value="DUF6533"/>
    <property type="match status" value="1"/>
</dbReference>
<keyword evidence="1" id="KW-1133">Transmembrane helix</keyword>
<feature type="transmembrane region" description="Helical" evidence="1">
    <location>
        <begin position="220"/>
        <end position="238"/>
    </location>
</feature>
<keyword evidence="1" id="KW-0812">Transmembrane</keyword>
<keyword evidence="4" id="KW-1185">Reference proteome</keyword>
<keyword evidence="1" id="KW-0472">Membrane</keyword>
<evidence type="ECO:0000313" key="3">
    <source>
        <dbReference type="EMBL" id="PFH51251.1"/>
    </source>
</evidence>
<feature type="transmembrane region" description="Helical" evidence="1">
    <location>
        <begin position="74"/>
        <end position="95"/>
    </location>
</feature>
<evidence type="ECO:0000259" key="2">
    <source>
        <dbReference type="Pfam" id="PF20151"/>
    </source>
</evidence>
<sequence length="259" mass="29858">MCPDTVASTVALIFESVSKFSNEWKYVWNGPQTRLKWVYIYTRYSSLLFQIVNTAFAITYFNQLPVSQAMCHQWHQIQTSVALTYLNLLEALLMLRVYEMYNKSRTIGIIFTCSFLTEIVINYFSTILPLRNIKLDVACRVTELFPPVFFHAGAIILQQTLIWTLAFMKRKKTAGVQNSVTSLRLIEFTLWDGTAVFICIGAMLLSSLPFLIFIYRLAQLIYAISIPTYAAFICRIICNMERRNVDEPTPPESHELAEI</sequence>
<dbReference type="STRING" id="703135.A0A2A9NSG2"/>